<gene>
    <name evidence="2" type="primary">SBOV34351_5</name>
    <name evidence="2" type="ORF">NCTC7307_00562</name>
</gene>
<dbReference type="InterPro" id="IPR025263">
    <property type="entry name" value="YhdP_central"/>
</dbReference>
<dbReference type="InterPro" id="IPR011836">
    <property type="entry name" value="YhdP"/>
</dbReference>
<proteinExistence type="predicted"/>
<evidence type="ECO:0000259" key="1">
    <source>
        <dbReference type="Pfam" id="PF13116"/>
    </source>
</evidence>
<keyword evidence="3" id="KW-1185">Reference proteome</keyword>
<dbReference type="AlphaFoldDB" id="A0A2X4T0V4"/>
<reference evidence="2 3" key="1">
    <citation type="submission" date="2018-06" db="EMBL/GenBank/DDBJ databases">
        <authorList>
            <consortium name="Pathogen Informatics"/>
            <person name="Doyle S."/>
        </authorList>
    </citation>
    <scope>NUCLEOTIDE SEQUENCE [LARGE SCALE GENOMIC DNA]</scope>
    <source>
        <strain evidence="2 3">NCTC7307</strain>
    </source>
</reference>
<evidence type="ECO:0000313" key="2">
    <source>
        <dbReference type="EMBL" id="SQI19999.1"/>
    </source>
</evidence>
<sequence length="149" mass="16367">MGKALVDYLSGAIQGGEADNATLVYGGNPHLFPYKHNEGQFEVLVPLRNATFAFQPDWPALKNLNIELDFLNDGLWMRSDSVDLGGVKASKLAAAIPDYSKEKLLIDADINGPGKSRWALFRRDAAKRLAWLDAGGATIRWRCECSLTS</sequence>
<dbReference type="PANTHER" id="PTHR38690">
    <property type="entry name" value="PROTEASE-RELATED"/>
    <property type="match status" value="1"/>
</dbReference>
<name>A0A2X4T0V4_SALER</name>
<feature type="domain" description="YhdP central" evidence="1">
    <location>
        <begin position="1"/>
        <end position="121"/>
    </location>
</feature>
<evidence type="ECO:0000313" key="3">
    <source>
        <dbReference type="Proteomes" id="UP000248731"/>
    </source>
</evidence>
<dbReference type="Proteomes" id="UP000248731">
    <property type="component" value="Chromosome 1"/>
</dbReference>
<dbReference type="Pfam" id="PF13116">
    <property type="entry name" value="YhdP"/>
    <property type="match status" value="1"/>
</dbReference>
<organism evidence="2 3">
    <name type="scientific">Salmonella enterica subsp. arizonae</name>
    <dbReference type="NCBI Taxonomy" id="59203"/>
    <lineage>
        <taxon>Bacteria</taxon>
        <taxon>Pseudomonadati</taxon>
        <taxon>Pseudomonadota</taxon>
        <taxon>Gammaproteobacteria</taxon>
        <taxon>Enterobacterales</taxon>
        <taxon>Enterobacteriaceae</taxon>
        <taxon>Salmonella</taxon>
    </lineage>
</organism>
<accession>A0A2X4T0V4</accession>
<protein>
    <recommendedName>
        <fullName evidence="1">YhdP central domain-containing protein</fullName>
    </recommendedName>
</protein>
<dbReference type="PANTHER" id="PTHR38690:SF1">
    <property type="entry name" value="PROTEASE"/>
    <property type="match status" value="1"/>
</dbReference>
<dbReference type="EMBL" id="LS483466">
    <property type="protein sequence ID" value="SQI19999.1"/>
    <property type="molecule type" value="Genomic_DNA"/>
</dbReference>